<accession>A0AA88XZP5</accession>
<sequence>MVTSTGKKITFKEMVEKGRSGKLSTVLALKRGAGGRQSDAGTTGSHIRKTSAQNTEKSKSPVSGKSDQKDQQRKGKKGNKEKVVQVNKPITKDISHLAIQQTRLDQIKEENLSNRDDYTSKEQVLKTVCVKKCPEKLQGKRVNVLRKAPPDAEIKPVNHVDYAGPRFDIKGRFIEHSILGTLEEFKEEAFKRGEYEHLFNDDKMKEKKIRRRRKPYESHSLQQWDRQNRDWQRSHAYLADKLGRPVEDLLMRTPNVYPEWVNKRMFVGRAMEARDTGTGEARGTAQFYHLTDSLGGEVGLRATHKKRDKDDVEPVEVIGIPQSVQDEKGSDAWNIHPSYPVYYTPYLQQQEDNVHDYMSKLIPYTPNIEELSLSSNENSGKGVIQGPETSSSTSQGKIILSKSIDEVLDTTANCLDGGKSNVSMESKINGPALKIGDKIAGWDGPGKYRSSQIWVNESIIFDGILDERLMQYIHFENVGSTILHYEWTKIPCGNSFCLVKPRVQRFFFLTEGGVLPPGEKVSVPVIFKSKTAGVFHESWRLDTKPLLEGGASITFHLKAVVRNPWDYRVDFKVIEDKIIRNKCRTIVSEIVNDLLDSIVAPDPPHTPIVRYKSATDIFRDNNPSLYYHSTKLKALQRLYLKVTQNIPQLAEQANEPFSVRNLRKVIFKMTKIQDEDMEEFDLSVLTDEPDEDWDYIKRKFLWHYVRIVDYISFKPLQPYTNWKTNNYKIGYYFLQCMVDKFSMTVHMLGDKMNLPMVMEEEDIGDLDKFEKKKKKKEEREKSAVSSTPSSRMKNKRMSIKDVSIISSNQTRMSIKDVSIISSNQKRMSIKDVSMISSNQKRMSIKDVSMIWSNQKRMSIKDVNIISSNQKRMSIKDVSIISSNQKRMSIKDVSIISSNQKRMSIKDSDRASMSPVLPKEKSNKKGKKPVSPLKQEPTENATKSEEGFFPFNMNEVSSTKQKIFHELLYLKTYNLLQEMADNIADLAVEPVEVTY</sequence>
<evidence type="ECO:0000256" key="1">
    <source>
        <dbReference type="SAM" id="MobiDB-lite"/>
    </source>
</evidence>
<feature type="compositionally biased region" description="Basic and acidic residues" evidence="1">
    <location>
        <begin position="66"/>
        <end position="83"/>
    </location>
</feature>
<feature type="region of interest" description="Disordered" evidence="1">
    <location>
        <begin position="900"/>
        <end position="945"/>
    </location>
</feature>
<dbReference type="InterPro" id="IPR032707">
    <property type="entry name" value="MYCBPAP"/>
</dbReference>
<dbReference type="Gene3D" id="2.60.40.10">
    <property type="entry name" value="Immunoglobulins"/>
    <property type="match status" value="1"/>
</dbReference>
<feature type="region of interest" description="Disordered" evidence="1">
    <location>
        <begin position="768"/>
        <end position="795"/>
    </location>
</feature>
<dbReference type="Proteomes" id="UP001186944">
    <property type="component" value="Unassembled WGS sequence"/>
</dbReference>
<dbReference type="AlphaFoldDB" id="A0AA88XZP5"/>
<gene>
    <name evidence="2" type="ORF">FSP39_008109</name>
</gene>
<name>A0AA88XZP5_PINIB</name>
<dbReference type="Pfam" id="PF14646">
    <property type="entry name" value="MYCBPAP"/>
    <property type="match status" value="1"/>
</dbReference>
<dbReference type="InterPro" id="IPR013783">
    <property type="entry name" value="Ig-like_fold"/>
</dbReference>
<dbReference type="PANTHER" id="PTHR48421:SF1">
    <property type="entry name" value="MYCBP-ASSOCIATED PROTEIN"/>
    <property type="match status" value="1"/>
</dbReference>
<feature type="region of interest" description="Disordered" evidence="1">
    <location>
        <begin position="20"/>
        <end position="86"/>
    </location>
</feature>
<comment type="caution">
    <text evidence="2">The sequence shown here is derived from an EMBL/GenBank/DDBJ whole genome shotgun (WGS) entry which is preliminary data.</text>
</comment>
<evidence type="ECO:0008006" key="4">
    <source>
        <dbReference type="Google" id="ProtNLM"/>
    </source>
</evidence>
<evidence type="ECO:0000313" key="3">
    <source>
        <dbReference type="Proteomes" id="UP001186944"/>
    </source>
</evidence>
<feature type="compositionally biased region" description="Polar residues" evidence="1">
    <location>
        <begin position="39"/>
        <end position="55"/>
    </location>
</feature>
<reference evidence="2" key="1">
    <citation type="submission" date="2019-08" db="EMBL/GenBank/DDBJ databases">
        <title>The improved chromosome-level genome for the pearl oyster Pinctada fucata martensii using PacBio sequencing and Hi-C.</title>
        <authorList>
            <person name="Zheng Z."/>
        </authorList>
    </citation>
    <scope>NUCLEOTIDE SEQUENCE</scope>
    <source>
        <strain evidence="2">ZZ-2019</strain>
        <tissue evidence="2">Adductor muscle</tissue>
    </source>
</reference>
<dbReference type="EMBL" id="VSWD01000008">
    <property type="protein sequence ID" value="KAK3094939.1"/>
    <property type="molecule type" value="Genomic_DNA"/>
</dbReference>
<dbReference type="PANTHER" id="PTHR48421">
    <property type="entry name" value="MYCBP-ASSOCIATED PROTEIN"/>
    <property type="match status" value="1"/>
</dbReference>
<proteinExistence type="predicted"/>
<protein>
    <recommendedName>
        <fullName evidence="4">MYCBP-associated protein</fullName>
    </recommendedName>
</protein>
<organism evidence="2 3">
    <name type="scientific">Pinctada imbricata</name>
    <name type="common">Atlantic pearl-oyster</name>
    <name type="synonym">Pinctada martensii</name>
    <dbReference type="NCBI Taxonomy" id="66713"/>
    <lineage>
        <taxon>Eukaryota</taxon>
        <taxon>Metazoa</taxon>
        <taxon>Spiralia</taxon>
        <taxon>Lophotrochozoa</taxon>
        <taxon>Mollusca</taxon>
        <taxon>Bivalvia</taxon>
        <taxon>Autobranchia</taxon>
        <taxon>Pteriomorphia</taxon>
        <taxon>Pterioida</taxon>
        <taxon>Pterioidea</taxon>
        <taxon>Pteriidae</taxon>
        <taxon>Pinctada</taxon>
    </lineage>
</organism>
<evidence type="ECO:0000313" key="2">
    <source>
        <dbReference type="EMBL" id="KAK3094939.1"/>
    </source>
</evidence>
<feature type="region of interest" description="Disordered" evidence="1">
    <location>
        <begin position="375"/>
        <end position="395"/>
    </location>
</feature>
<keyword evidence="3" id="KW-1185">Reference proteome</keyword>